<evidence type="ECO:0000256" key="1">
    <source>
        <dbReference type="SAM" id="MobiDB-lite"/>
    </source>
</evidence>
<dbReference type="Proteomes" id="UP001522868">
    <property type="component" value="Unassembled WGS sequence"/>
</dbReference>
<dbReference type="RefSeq" id="WP_248636763.1">
    <property type="nucleotide sequence ID" value="NZ_JALPTH010000033.1"/>
</dbReference>
<dbReference type="EMBL" id="JALPTH010000033">
    <property type="protein sequence ID" value="MCK8680934.1"/>
    <property type="molecule type" value="Genomic_DNA"/>
</dbReference>
<proteinExistence type="predicted"/>
<dbReference type="InterPro" id="IPR045733">
    <property type="entry name" value="DUF6087"/>
</dbReference>
<reference evidence="2 3" key="1">
    <citation type="submission" date="2022-04" db="EMBL/GenBank/DDBJ databases">
        <title>Streptomyces sp. nov. LCR6-01 isolated from Lichen of Dirinaria sp.</title>
        <authorList>
            <person name="Kanchanasin P."/>
            <person name="Tanasupawat S."/>
            <person name="Phongsopitanun W."/>
        </authorList>
    </citation>
    <scope>NUCLEOTIDE SEQUENCE [LARGE SCALE GENOMIC DNA]</scope>
    <source>
        <strain evidence="2 3">LCR6-01</strain>
    </source>
</reference>
<protein>
    <submittedName>
        <fullName evidence="2">DUF6087 family protein</fullName>
    </submittedName>
</protein>
<name>A0ABT0IHX8_9ACTN</name>
<gene>
    <name evidence="2" type="ORF">M1O15_26805</name>
</gene>
<organism evidence="2 3">
    <name type="scientific">Streptomyces lichenis</name>
    <dbReference type="NCBI Taxonomy" id="2306967"/>
    <lineage>
        <taxon>Bacteria</taxon>
        <taxon>Bacillati</taxon>
        <taxon>Actinomycetota</taxon>
        <taxon>Actinomycetes</taxon>
        <taxon>Kitasatosporales</taxon>
        <taxon>Streptomycetaceae</taxon>
        <taxon>Streptomyces</taxon>
    </lineage>
</organism>
<comment type="caution">
    <text evidence="2">The sequence shown here is derived from an EMBL/GenBank/DDBJ whole genome shotgun (WGS) entry which is preliminary data.</text>
</comment>
<dbReference type="Pfam" id="PF19565">
    <property type="entry name" value="DUF6087"/>
    <property type="match status" value="1"/>
</dbReference>
<feature type="compositionally biased region" description="Basic residues" evidence="1">
    <location>
        <begin position="29"/>
        <end position="46"/>
    </location>
</feature>
<sequence>MGKHSRPGPPNQPSRAIPRIDGNDPLAAYRRRRRPPLDIRRRHRPLHGGGGHIRPDEPRALEEWNGFSYEPAGIAANLADAVRWVIEQTSGEESAAP</sequence>
<accession>A0ABT0IHX8</accession>
<evidence type="ECO:0000313" key="3">
    <source>
        <dbReference type="Proteomes" id="UP001522868"/>
    </source>
</evidence>
<feature type="region of interest" description="Disordered" evidence="1">
    <location>
        <begin position="1"/>
        <end position="58"/>
    </location>
</feature>
<evidence type="ECO:0000313" key="2">
    <source>
        <dbReference type="EMBL" id="MCK8680934.1"/>
    </source>
</evidence>
<keyword evidence="3" id="KW-1185">Reference proteome</keyword>